<dbReference type="Gene3D" id="3.90.660.10">
    <property type="match status" value="1"/>
</dbReference>
<dbReference type="GO" id="GO:0001716">
    <property type="term" value="F:L-amino-acid oxidase activity"/>
    <property type="evidence" value="ECO:0007669"/>
    <property type="project" value="TreeGrafter"/>
</dbReference>
<dbReference type="SUPFAM" id="SSF54373">
    <property type="entry name" value="FAD-linked reductases, C-terminal domain"/>
    <property type="match status" value="1"/>
</dbReference>
<dbReference type="Pfam" id="PF01593">
    <property type="entry name" value="Amino_oxidase"/>
    <property type="match status" value="1"/>
</dbReference>
<protein>
    <submittedName>
        <fullName evidence="2">Flavin-containing amine oxidoreductase-domain containing protein</fullName>
    </submittedName>
</protein>
<organism evidence="2 3">
    <name type="scientific">Syncephalastrum racemosum</name>
    <name type="common">Filamentous fungus</name>
    <dbReference type="NCBI Taxonomy" id="13706"/>
    <lineage>
        <taxon>Eukaryota</taxon>
        <taxon>Fungi</taxon>
        <taxon>Fungi incertae sedis</taxon>
        <taxon>Mucoromycota</taxon>
        <taxon>Mucoromycotina</taxon>
        <taxon>Mucoromycetes</taxon>
        <taxon>Mucorales</taxon>
        <taxon>Syncephalastraceae</taxon>
        <taxon>Syncephalastrum</taxon>
    </lineage>
</organism>
<dbReference type="Proteomes" id="UP000242180">
    <property type="component" value="Unassembled WGS sequence"/>
</dbReference>
<dbReference type="PANTHER" id="PTHR10742">
    <property type="entry name" value="FLAVIN MONOAMINE OXIDASE"/>
    <property type="match status" value="1"/>
</dbReference>
<keyword evidence="3" id="KW-1185">Reference proteome</keyword>
<evidence type="ECO:0000313" key="3">
    <source>
        <dbReference type="Proteomes" id="UP000242180"/>
    </source>
</evidence>
<dbReference type="GO" id="GO:0009063">
    <property type="term" value="P:amino acid catabolic process"/>
    <property type="evidence" value="ECO:0007669"/>
    <property type="project" value="TreeGrafter"/>
</dbReference>
<comment type="caution">
    <text evidence="2">The sequence shown here is derived from an EMBL/GenBank/DDBJ whole genome shotgun (WGS) entry which is preliminary data.</text>
</comment>
<dbReference type="EMBL" id="MCGN01000004">
    <property type="protein sequence ID" value="ORY97922.1"/>
    <property type="molecule type" value="Genomic_DNA"/>
</dbReference>
<dbReference type="InterPro" id="IPR036188">
    <property type="entry name" value="FAD/NAD-bd_sf"/>
</dbReference>
<dbReference type="OrthoDB" id="7777654at2759"/>
<sequence length="638" mass="71398">MAAPASTAKIYVPDGLEADSLTNIYLDYGSTVIGGKMSLALSDCASGTPEHVIGVTEITSDFRPTKFAWLVPSDAKQGCLTATDGEGKLIAKSESYTISQKLYKRGHPELEDMYFDAVKYYKSKMDKRSSPAANSKDTKIGIVGAGMSGLFSGYLLDEAGFSNYEIIEANDRLGGRVHTAYFNSSDLYQEMGPMRFPVAFKYKNKTLPVTDHDIVFQLADDLNKKNKHKDKYKVEFIKWVQSMENNLYYKNGVRLPDGSVPTVSDVTKNSTLSIQGKGISKLSDEADKATSQFYTSDWDLLMSKDLYEAHDKAIKEGYDDWSEWGWMHNKMGVSLNATELSTGGSANQIWGDMYDSYTFSASDWRTIKGGLNRLPEAFGPVLGEKVTFNTRVSKIDYDGKKVSVQWKKNPYDENYESKEFDNVIVSAPFTIVRGWHMPELSFTLSQAIQNLGYSQACKVALEFKTRFWEKLEKPIKGGCDSTDLISGSVCYPSYDIGSDGPGVMLSSYASGNFGLRFAAMTEEQHVARVLEDMVELHGDIIKEQYTGNYNRKCWIQDEFESGAWAEPEAGQHKLYMPSYFNMEKGLVFVGEHTDIKHAWISAALESSIRGVVMILVEHGHITEAKKIVKEWNAGWMKI</sequence>
<dbReference type="Gene3D" id="3.50.50.60">
    <property type="entry name" value="FAD/NAD(P)-binding domain"/>
    <property type="match status" value="1"/>
</dbReference>
<dbReference type="InterPro" id="IPR050281">
    <property type="entry name" value="Flavin_monoamine_oxidase"/>
</dbReference>
<dbReference type="InterPro" id="IPR002937">
    <property type="entry name" value="Amino_oxidase"/>
</dbReference>
<dbReference type="Gene3D" id="1.20.1440.240">
    <property type="match status" value="1"/>
</dbReference>
<feature type="domain" description="Amine oxidase" evidence="1">
    <location>
        <begin position="147"/>
        <end position="610"/>
    </location>
</feature>
<dbReference type="PANTHER" id="PTHR10742:SF342">
    <property type="entry name" value="AMINE OXIDASE"/>
    <property type="match status" value="1"/>
</dbReference>
<proteinExistence type="predicted"/>
<accession>A0A1X2HGA2</accession>
<evidence type="ECO:0000313" key="2">
    <source>
        <dbReference type="EMBL" id="ORY97922.1"/>
    </source>
</evidence>
<reference evidence="2 3" key="1">
    <citation type="submission" date="2016-07" db="EMBL/GenBank/DDBJ databases">
        <title>Pervasive Adenine N6-methylation of Active Genes in Fungi.</title>
        <authorList>
            <consortium name="DOE Joint Genome Institute"/>
            <person name="Mondo S.J."/>
            <person name="Dannebaum R.O."/>
            <person name="Kuo R.C."/>
            <person name="Labutti K."/>
            <person name="Haridas S."/>
            <person name="Kuo A."/>
            <person name="Salamov A."/>
            <person name="Ahrendt S.R."/>
            <person name="Lipzen A."/>
            <person name="Sullivan W."/>
            <person name="Andreopoulos W.B."/>
            <person name="Clum A."/>
            <person name="Lindquist E."/>
            <person name="Daum C."/>
            <person name="Ramamoorthy G.K."/>
            <person name="Gryganskyi A."/>
            <person name="Culley D."/>
            <person name="Magnuson J.K."/>
            <person name="James T.Y."/>
            <person name="O'Malley M.A."/>
            <person name="Stajich J.E."/>
            <person name="Spatafora J.W."/>
            <person name="Visel A."/>
            <person name="Grigoriev I.V."/>
        </authorList>
    </citation>
    <scope>NUCLEOTIDE SEQUENCE [LARGE SCALE GENOMIC DNA]</scope>
    <source>
        <strain evidence="2 3">NRRL 2496</strain>
    </source>
</reference>
<name>A0A1X2HGA2_SYNRA</name>
<dbReference type="SUPFAM" id="SSF51905">
    <property type="entry name" value="FAD/NAD(P)-binding domain"/>
    <property type="match status" value="1"/>
</dbReference>
<dbReference type="InParanoid" id="A0A1X2HGA2"/>
<gene>
    <name evidence="2" type="ORF">BCR43DRAFT_557006</name>
</gene>
<dbReference type="OMA" id="MAGLMSH"/>
<dbReference type="STRING" id="13706.A0A1X2HGA2"/>
<dbReference type="AlphaFoldDB" id="A0A1X2HGA2"/>
<evidence type="ECO:0000259" key="1">
    <source>
        <dbReference type="Pfam" id="PF01593"/>
    </source>
</evidence>